<dbReference type="InParanoid" id="A0A1Y1XWU4"/>
<dbReference type="AlphaFoldDB" id="A0A1Y1XWU4"/>
<evidence type="ECO:0000313" key="1">
    <source>
        <dbReference type="EMBL" id="ORX90227.1"/>
    </source>
</evidence>
<accession>A0A1Y1XWU4</accession>
<protein>
    <submittedName>
        <fullName evidence="1">Uncharacterized protein</fullName>
    </submittedName>
</protein>
<dbReference type="EMBL" id="MCFE01000390">
    <property type="protein sequence ID" value="ORX90227.1"/>
    <property type="molecule type" value="Genomic_DNA"/>
</dbReference>
<organism evidence="1 2">
    <name type="scientific">Basidiobolus meristosporus CBS 931.73</name>
    <dbReference type="NCBI Taxonomy" id="1314790"/>
    <lineage>
        <taxon>Eukaryota</taxon>
        <taxon>Fungi</taxon>
        <taxon>Fungi incertae sedis</taxon>
        <taxon>Zoopagomycota</taxon>
        <taxon>Entomophthoromycotina</taxon>
        <taxon>Basidiobolomycetes</taxon>
        <taxon>Basidiobolales</taxon>
        <taxon>Basidiobolaceae</taxon>
        <taxon>Basidiobolus</taxon>
    </lineage>
</organism>
<evidence type="ECO:0000313" key="2">
    <source>
        <dbReference type="Proteomes" id="UP000193498"/>
    </source>
</evidence>
<sequence length="177" mass="19502">MHTTNDYPDFLQKHQYSHPCKLLPIQGSTRPFPLPTYPDDINLNAFIEPTLKSAVLSKHAFTNLDVMQMTLDTHTVSDTSLFLAEWKILSLDKPTATTHLRNPRIALEGAERNDDSGNGAAAERWVHDRSNSIRTLPLATKTNAKVETALTTKSLAEDPMGAFPVSLPGFATTCLGD</sequence>
<keyword evidence="2" id="KW-1185">Reference proteome</keyword>
<comment type="caution">
    <text evidence="1">The sequence shown here is derived from an EMBL/GenBank/DDBJ whole genome shotgun (WGS) entry which is preliminary data.</text>
</comment>
<name>A0A1Y1XWU4_9FUNG</name>
<dbReference type="Proteomes" id="UP000193498">
    <property type="component" value="Unassembled WGS sequence"/>
</dbReference>
<gene>
    <name evidence="1" type="ORF">K493DRAFT_357059</name>
</gene>
<proteinExistence type="predicted"/>
<reference evidence="1 2" key="1">
    <citation type="submission" date="2016-07" db="EMBL/GenBank/DDBJ databases">
        <title>Pervasive Adenine N6-methylation of Active Genes in Fungi.</title>
        <authorList>
            <consortium name="DOE Joint Genome Institute"/>
            <person name="Mondo S.J."/>
            <person name="Dannebaum R.O."/>
            <person name="Kuo R.C."/>
            <person name="Labutti K."/>
            <person name="Haridas S."/>
            <person name="Kuo A."/>
            <person name="Salamov A."/>
            <person name="Ahrendt S.R."/>
            <person name="Lipzen A."/>
            <person name="Sullivan W."/>
            <person name="Andreopoulos W.B."/>
            <person name="Clum A."/>
            <person name="Lindquist E."/>
            <person name="Daum C."/>
            <person name="Ramamoorthy G.K."/>
            <person name="Gryganskyi A."/>
            <person name="Culley D."/>
            <person name="Magnuson J.K."/>
            <person name="James T.Y."/>
            <person name="O'Malley M.A."/>
            <person name="Stajich J.E."/>
            <person name="Spatafora J.W."/>
            <person name="Visel A."/>
            <person name="Grigoriev I.V."/>
        </authorList>
    </citation>
    <scope>NUCLEOTIDE SEQUENCE [LARGE SCALE GENOMIC DNA]</scope>
    <source>
        <strain evidence="1 2">CBS 931.73</strain>
    </source>
</reference>